<feature type="domain" description="Wall-associated receptor kinase galacturonan-binding" evidence="4">
    <location>
        <begin position="48"/>
        <end position="107"/>
    </location>
</feature>
<keyword evidence="5" id="KW-0418">Kinase</keyword>
<sequence length="274" mass="30149">MLMPKMLLHSVLFLLLWLTEALATSNNVNTTRNPATITKGSQITRPGCQGKCGNLTVLFPFGIGLGTGCSIDPSLDINCNTSLNPPKPFIHKGNLEITDISYSHVRIKNWVAFSCYHRLGSYMGRKYVDVRLQPHLSFSEINKFTVMGCNDFAFIEGSEGRNFTSGCVSVCSTKESIIDGTIENVPIVLDWVIGTQNCTEAQKSNDFGCRQNSKCIDADNGLRGYRCSCFPDMRAICTLIQAAKVVITALSRGDTLGMEEKTAVAAIIRFHNFQ</sequence>
<reference evidence="5 6" key="1">
    <citation type="submission" date="2019-12" db="EMBL/GenBank/DDBJ databases">
        <authorList>
            <person name="Alioto T."/>
            <person name="Alioto T."/>
            <person name="Gomez Garrido J."/>
        </authorList>
    </citation>
    <scope>NUCLEOTIDE SEQUENCE [LARGE SCALE GENOMIC DNA]</scope>
</reference>
<organism evidence="5 6">
    <name type="scientific">Olea europaea subsp. europaea</name>
    <dbReference type="NCBI Taxonomy" id="158383"/>
    <lineage>
        <taxon>Eukaryota</taxon>
        <taxon>Viridiplantae</taxon>
        <taxon>Streptophyta</taxon>
        <taxon>Embryophyta</taxon>
        <taxon>Tracheophyta</taxon>
        <taxon>Spermatophyta</taxon>
        <taxon>Magnoliopsida</taxon>
        <taxon>eudicotyledons</taxon>
        <taxon>Gunneridae</taxon>
        <taxon>Pentapetalae</taxon>
        <taxon>asterids</taxon>
        <taxon>lamiids</taxon>
        <taxon>Lamiales</taxon>
        <taxon>Oleaceae</taxon>
        <taxon>Oleeae</taxon>
        <taxon>Olea</taxon>
    </lineage>
</organism>
<evidence type="ECO:0000313" key="5">
    <source>
        <dbReference type="EMBL" id="CAA3025534.1"/>
    </source>
</evidence>
<evidence type="ECO:0000259" key="4">
    <source>
        <dbReference type="Pfam" id="PF13947"/>
    </source>
</evidence>
<keyword evidence="5" id="KW-0675">Receptor</keyword>
<feature type="signal peptide" evidence="3">
    <location>
        <begin position="1"/>
        <end position="23"/>
    </location>
</feature>
<dbReference type="Proteomes" id="UP000594638">
    <property type="component" value="Unassembled WGS sequence"/>
</dbReference>
<feature type="chain" id="PRO_5035888751" evidence="3">
    <location>
        <begin position="24"/>
        <end position="274"/>
    </location>
</feature>
<dbReference type="GO" id="GO:0030247">
    <property type="term" value="F:polysaccharide binding"/>
    <property type="evidence" value="ECO:0007669"/>
    <property type="project" value="InterPro"/>
</dbReference>
<keyword evidence="2 3" id="KW-0732">Signal</keyword>
<dbReference type="AlphaFoldDB" id="A0A8S0UXI0"/>
<evidence type="ECO:0000256" key="3">
    <source>
        <dbReference type="SAM" id="SignalP"/>
    </source>
</evidence>
<dbReference type="Gramene" id="OE9A108621T1">
    <property type="protein sequence ID" value="OE9A108621C1"/>
    <property type="gene ID" value="OE9A108621"/>
</dbReference>
<dbReference type="PANTHER" id="PTHR33491">
    <property type="entry name" value="OSJNBA0016N04.9 PROTEIN"/>
    <property type="match status" value="1"/>
</dbReference>
<keyword evidence="6" id="KW-1185">Reference proteome</keyword>
<gene>
    <name evidence="5" type="ORF">OLEA9_A108621</name>
</gene>
<dbReference type="GO" id="GO:0016301">
    <property type="term" value="F:kinase activity"/>
    <property type="evidence" value="ECO:0007669"/>
    <property type="project" value="UniProtKB-KW"/>
</dbReference>
<dbReference type="Pfam" id="PF13947">
    <property type="entry name" value="GUB_WAK_bind"/>
    <property type="match status" value="1"/>
</dbReference>
<protein>
    <submittedName>
        <fullName evidence="5">Wall-associated receptor kinase 2-like</fullName>
    </submittedName>
</protein>
<dbReference type="EMBL" id="CACTIH010009136">
    <property type="protein sequence ID" value="CAA3025534.1"/>
    <property type="molecule type" value="Genomic_DNA"/>
</dbReference>
<dbReference type="InterPro" id="IPR025287">
    <property type="entry name" value="WAK_GUB"/>
</dbReference>
<accession>A0A8S0UXI0</accession>
<comment type="caution">
    <text evidence="5">The sequence shown here is derived from an EMBL/GenBank/DDBJ whole genome shotgun (WGS) entry which is preliminary data.</text>
</comment>
<evidence type="ECO:0000313" key="6">
    <source>
        <dbReference type="Proteomes" id="UP000594638"/>
    </source>
</evidence>
<name>A0A8S0UXI0_OLEEU</name>
<dbReference type="OrthoDB" id="4062651at2759"/>
<comment type="subcellular location">
    <subcellularLocation>
        <location evidence="1">Membrane</location>
        <topology evidence="1">Single-pass membrane protein</topology>
    </subcellularLocation>
</comment>
<keyword evidence="5" id="KW-0808">Transferase</keyword>
<evidence type="ECO:0000256" key="2">
    <source>
        <dbReference type="ARBA" id="ARBA00022729"/>
    </source>
</evidence>
<dbReference type="GO" id="GO:0016020">
    <property type="term" value="C:membrane"/>
    <property type="evidence" value="ECO:0007669"/>
    <property type="project" value="UniProtKB-SubCell"/>
</dbReference>
<evidence type="ECO:0000256" key="1">
    <source>
        <dbReference type="ARBA" id="ARBA00004167"/>
    </source>
</evidence>
<proteinExistence type="predicted"/>